<accession>A0A1F5NKA7</accession>
<gene>
    <name evidence="2" type="ORF">A2751_02225</name>
</gene>
<dbReference type="AlphaFoldDB" id="A0A1F5NKA7"/>
<evidence type="ECO:0000256" key="1">
    <source>
        <dbReference type="SAM" id="SignalP"/>
    </source>
</evidence>
<sequence length="190" mass="21572">MNATKFTLIGVLVLSFAPHAAFAQSVPAYEPFVFEIKNSQNVKIALSDLDNIIFGDELARENMEHEPKVDPRAAPLREYLKSKNSPMAEHAEELLKHYHYRLIIGISFAESNFCKRNIRPHNCWGIGGGKPEVYTDYAAAFERANALIQKYHDGGLTTPKLMRNRWVGWQNNSWIVAVNQVTKDLETRGI</sequence>
<comment type="caution">
    <text evidence="2">The sequence shown here is derived from an EMBL/GenBank/DDBJ whole genome shotgun (WGS) entry which is preliminary data.</text>
</comment>
<feature type="chain" id="PRO_5009520155" description="Mannosyl-glycoprotein endo-beta-N-acetylglucosamidase-like domain-containing protein" evidence="1">
    <location>
        <begin position="24"/>
        <end position="190"/>
    </location>
</feature>
<evidence type="ECO:0000313" key="3">
    <source>
        <dbReference type="Proteomes" id="UP000176864"/>
    </source>
</evidence>
<reference evidence="2 3" key="1">
    <citation type="journal article" date="2016" name="Nat. Commun.">
        <title>Thousands of microbial genomes shed light on interconnected biogeochemical processes in an aquifer system.</title>
        <authorList>
            <person name="Anantharaman K."/>
            <person name="Brown C.T."/>
            <person name="Hug L.A."/>
            <person name="Sharon I."/>
            <person name="Castelle C.J."/>
            <person name="Probst A.J."/>
            <person name="Thomas B.C."/>
            <person name="Singh A."/>
            <person name="Wilkins M.J."/>
            <person name="Karaoz U."/>
            <person name="Brodie E.L."/>
            <person name="Williams K.H."/>
            <person name="Hubbard S.S."/>
            <person name="Banfield J.F."/>
        </authorList>
    </citation>
    <scope>NUCLEOTIDE SEQUENCE [LARGE SCALE GENOMIC DNA]</scope>
</reference>
<proteinExistence type="predicted"/>
<feature type="signal peptide" evidence="1">
    <location>
        <begin position="1"/>
        <end position="23"/>
    </location>
</feature>
<evidence type="ECO:0000313" key="2">
    <source>
        <dbReference type="EMBL" id="OGE77840.1"/>
    </source>
</evidence>
<evidence type="ECO:0008006" key="4">
    <source>
        <dbReference type="Google" id="ProtNLM"/>
    </source>
</evidence>
<protein>
    <recommendedName>
        <fullName evidence="4">Mannosyl-glycoprotein endo-beta-N-acetylglucosamidase-like domain-containing protein</fullName>
    </recommendedName>
</protein>
<keyword evidence="1" id="KW-0732">Signal</keyword>
<organism evidence="2 3">
    <name type="scientific">Candidatus Doudnabacteria bacterium RIFCSPHIGHO2_01_FULL_46_14</name>
    <dbReference type="NCBI Taxonomy" id="1817824"/>
    <lineage>
        <taxon>Bacteria</taxon>
        <taxon>Candidatus Doudnaibacteriota</taxon>
    </lineage>
</organism>
<name>A0A1F5NKA7_9BACT</name>
<dbReference type="Proteomes" id="UP000176864">
    <property type="component" value="Unassembled WGS sequence"/>
</dbReference>
<dbReference type="EMBL" id="MFEK01000016">
    <property type="protein sequence ID" value="OGE77840.1"/>
    <property type="molecule type" value="Genomic_DNA"/>
</dbReference>